<dbReference type="NCBIfam" id="NF033657">
    <property type="entry name" value="choice_anch_F"/>
    <property type="match status" value="1"/>
</dbReference>
<proteinExistence type="predicted"/>
<accession>A0A0L6CPX0</accession>
<dbReference type="RefSeq" id="WP_160316403.1">
    <property type="nucleotide sequence ID" value="NZ_CP118494.1"/>
</dbReference>
<keyword evidence="3" id="KW-1185">Reference proteome</keyword>
<dbReference type="AlphaFoldDB" id="A0A0L6CPX0"/>
<evidence type="ECO:0000313" key="3">
    <source>
        <dbReference type="Proteomes" id="UP000037046"/>
    </source>
</evidence>
<feature type="transmembrane region" description="Helical" evidence="1">
    <location>
        <begin position="316"/>
        <end position="342"/>
    </location>
</feature>
<keyword evidence="1" id="KW-0812">Transmembrane</keyword>
<dbReference type="Proteomes" id="UP000037046">
    <property type="component" value="Unassembled WGS sequence"/>
</dbReference>
<name>A0A0L6CPX0_9RHOB</name>
<dbReference type="EMBL" id="LGVV01000109">
    <property type="protein sequence ID" value="KNX39781.1"/>
    <property type="molecule type" value="Genomic_DNA"/>
</dbReference>
<evidence type="ECO:0000256" key="1">
    <source>
        <dbReference type="SAM" id="Phobius"/>
    </source>
</evidence>
<dbReference type="PATRIC" id="fig|74031.6.peg.3788"/>
<keyword evidence="1" id="KW-0472">Membrane</keyword>
<gene>
    <name evidence="2" type="ORF">ROTO_36820</name>
</gene>
<protein>
    <recommendedName>
        <fullName evidence="4">VPLPA-CTERM protein sorting domain-containing protein</fullName>
    </recommendedName>
</protein>
<reference evidence="3" key="1">
    <citation type="submission" date="2015-07" db="EMBL/GenBank/DDBJ databases">
        <title>Draft Genome Sequence of Roseovarius tolerans EL-164, a producer of N-Acylated Alanine Methyl Esters (NAMEs).</title>
        <authorList>
            <person name="Voget S."/>
            <person name="Bruns H."/>
            <person name="Wagner-Doebler I."/>
            <person name="Schulz S."/>
            <person name="Daniel R."/>
        </authorList>
    </citation>
    <scope>NUCLEOTIDE SEQUENCE [LARGE SCALE GENOMIC DNA]</scope>
    <source>
        <strain evidence="3">EL-164</strain>
    </source>
</reference>
<dbReference type="OrthoDB" id="7486720at2"/>
<evidence type="ECO:0000313" key="2">
    <source>
        <dbReference type="EMBL" id="KNX39781.1"/>
    </source>
</evidence>
<organism evidence="2 3">
    <name type="scientific">Roseovarius tolerans</name>
    <dbReference type="NCBI Taxonomy" id="74031"/>
    <lineage>
        <taxon>Bacteria</taxon>
        <taxon>Pseudomonadati</taxon>
        <taxon>Pseudomonadota</taxon>
        <taxon>Alphaproteobacteria</taxon>
        <taxon>Rhodobacterales</taxon>
        <taxon>Roseobacteraceae</taxon>
        <taxon>Roseovarius</taxon>
    </lineage>
</organism>
<sequence>MTNGRIAFTPPEAQSPGIKVEPVPYEQTGGGAPALSFSGCLMTSNPGATCTSPFQSGKRIKQQMTGTGPVDLVFDVANDDKTSTYQVFHRLINDTNALLDGFKIELGYGIGDGFEKAAEQGSLSFSSLFAAQPQDSGSASTQFPFGLFGEADTNPNFTLDGFFASARTGFKTAFSAVEIASDGIFGPYTDFFDTWLPGQSVPAGVFWDNDNNPGTDALVMAWERPDGTWEIRREIASLLDGTAAALATPVERGSFDDVVDWFEDEQGVADLRAVLLPGEIEDLANLNVNFAIQLAGNLFDTAGAALDSFTLRTTVFAAPIAAIPLPAGAPLLLGGLGMLWALRRRRQRAV</sequence>
<evidence type="ECO:0008006" key="4">
    <source>
        <dbReference type="Google" id="ProtNLM"/>
    </source>
</evidence>
<comment type="caution">
    <text evidence="2">The sequence shown here is derived from an EMBL/GenBank/DDBJ whole genome shotgun (WGS) entry which is preliminary data.</text>
</comment>
<keyword evidence="1" id="KW-1133">Transmembrane helix</keyword>